<comment type="caution">
    <text evidence="5">The sequence shown here is derived from an EMBL/GenBank/DDBJ whole genome shotgun (WGS) entry which is preliminary data.</text>
</comment>
<evidence type="ECO:0000259" key="3">
    <source>
        <dbReference type="Pfam" id="PF00534"/>
    </source>
</evidence>
<dbReference type="Pfam" id="PF13439">
    <property type="entry name" value="Glyco_transf_4"/>
    <property type="match status" value="1"/>
</dbReference>
<keyword evidence="1" id="KW-0328">Glycosyltransferase</keyword>
<proteinExistence type="predicted"/>
<keyword evidence="6" id="KW-1185">Reference proteome</keyword>
<organism evidence="5 6">
    <name type="scientific">Nocardioides gansuensis</name>
    <dbReference type="NCBI Taxonomy" id="2138300"/>
    <lineage>
        <taxon>Bacteria</taxon>
        <taxon>Bacillati</taxon>
        <taxon>Actinomycetota</taxon>
        <taxon>Actinomycetes</taxon>
        <taxon>Propionibacteriales</taxon>
        <taxon>Nocardioidaceae</taxon>
        <taxon>Nocardioides</taxon>
    </lineage>
</organism>
<sequence length="356" mass="37188">MTAARTVHVVVPDGITDPLRPSGGNTYDRRLCEALAETGWDVHTRPVGGDGWPWPGARGLRALEAALAGIPEDGLVLVDGLLASTVPELLLPASRRVRLVILLHMPVGARRGDAGSARQERDALAAARAVVTTSGWTSRWVRSTYDLDGARLHVARPGVDPAPPVTGTGTGGRLLCVGAVLPAKGHDVLVAALARLRHLDWQCVCVGPATRDAAFAARVQQRLHESGLDDRVLLAGPRTGAALDSSYSGSDLLVHPSRAETYGMVVTEALARGLPVVAAHAGGVTEALGSTADGRRPGILVPPGDVEALAAALGRWLTDQSTRAGLRAAALQRRRELTGWAETAGHVARVLEEVAA</sequence>
<dbReference type="PANTHER" id="PTHR12526">
    <property type="entry name" value="GLYCOSYLTRANSFERASE"/>
    <property type="match status" value="1"/>
</dbReference>
<dbReference type="SUPFAM" id="SSF53756">
    <property type="entry name" value="UDP-Glycosyltransferase/glycogen phosphorylase"/>
    <property type="match status" value="1"/>
</dbReference>
<name>A0A2T8FCI2_9ACTN</name>
<dbReference type="EMBL" id="QDGZ01000003">
    <property type="protein sequence ID" value="PVG83412.1"/>
    <property type="molecule type" value="Genomic_DNA"/>
</dbReference>
<evidence type="ECO:0000313" key="5">
    <source>
        <dbReference type="EMBL" id="PVG83412.1"/>
    </source>
</evidence>
<dbReference type="RefSeq" id="WP_116571891.1">
    <property type="nucleotide sequence ID" value="NZ_QDGZ01000003.1"/>
</dbReference>
<dbReference type="Pfam" id="PF00534">
    <property type="entry name" value="Glycos_transf_1"/>
    <property type="match status" value="1"/>
</dbReference>
<dbReference type="InterPro" id="IPR028098">
    <property type="entry name" value="Glyco_trans_4-like_N"/>
</dbReference>
<dbReference type="OrthoDB" id="9765330at2"/>
<feature type="domain" description="Glycosyl transferase family 1" evidence="3">
    <location>
        <begin position="174"/>
        <end position="330"/>
    </location>
</feature>
<evidence type="ECO:0000256" key="1">
    <source>
        <dbReference type="ARBA" id="ARBA00022676"/>
    </source>
</evidence>
<evidence type="ECO:0000259" key="4">
    <source>
        <dbReference type="Pfam" id="PF13439"/>
    </source>
</evidence>
<gene>
    <name evidence="5" type="ORF">DDE18_08985</name>
</gene>
<dbReference type="CDD" id="cd03801">
    <property type="entry name" value="GT4_PimA-like"/>
    <property type="match status" value="1"/>
</dbReference>
<dbReference type="PANTHER" id="PTHR12526:SF510">
    <property type="entry name" value="D-INOSITOL 3-PHOSPHATE GLYCOSYLTRANSFERASE"/>
    <property type="match status" value="1"/>
</dbReference>
<evidence type="ECO:0000256" key="2">
    <source>
        <dbReference type="ARBA" id="ARBA00022679"/>
    </source>
</evidence>
<dbReference type="InterPro" id="IPR001296">
    <property type="entry name" value="Glyco_trans_1"/>
</dbReference>
<dbReference type="Proteomes" id="UP000246018">
    <property type="component" value="Unassembled WGS sequence"/>
</dbReference>
<reference evidence="5 6" key="1">
    <citation type="submission" date="2018-04" db="EMBL/GenBank/DDBJ databases">
        <title>Genome of Nocardioides gansuensis WSJ-1.</title>
        <authorList>
            <person name="Wu S."/>
            <person name="Wang G."/>
        </authorList>
    </citation>
    <scope>NUCLEOTIDE SEQUENCE [LARGE SCALE GENOMIC DNA]</scope>
    <source>
        <strain evidence="5 6">WSJ-1</strain>
    </source>
</reference>
<dbReference type="GO" id="GO:0016757">
    <property type="term" value="F:glycosyltransferase activity"/>
    <property type="evidence" value="ECO:0007669"/>
    <property type="project" value="UniProtKB-KW"/>
</dbReference>
<dbReference type="AlphaFoldDB" id="A0A2T8FCI2"/>
<accession>A0A2T8FCI2</accession>
<evidence type="ECO:0000313" key="6">
    <source>
        <dbReference type="Proteomes" id="UP000246018"/>
    </source>
</evidence>
<dbReference type="Gene3D" id="3.40.50.2000">
    <property type="entry name" value="Glycogen Phosphorylase B"/>
    <property type="match status" value="2"/>
</dbReference>
<feature type="domain" description="Glycosyltransferase subfamily 4-like N-terminal" evidence="4">
    <location>
        <begin position="91"/>
        <end position="161"/>
    </location>
</feature>
<protein>
    <submittedName>
        <fullName evidence="5">Glycosyl transferase</fullName>
    </submittedName>
</protein>
<keyword evidence="2 5" id="KW-0808">Transferase</keyword>